<protein>
    <submittedName>
        <fullName evidence="1">Uncharacterized protein</fullName>
    </submittedName>
</protein>
<name>A0ABD3MII3_9STRA</name>
<organism evidence="1 2">
    <name type="scientific">Discostella pseudostelligera</name>
    <dbReference type="NCBI Taxonomy" id="259834"/>
    <lineage>
        <taxon>Eukaryota</taxon>
        <taxon>Sar</taxon>
        <taxon>Stramenopiles</taxon>
        <taxon>Ochrophyta</taxon>
        <taxon>Bacillariophyta</taxon>
        <taxon>Coscinodiscophyceae</taxon>
        <taxon>Thalassiosirophycidae</taxon>
        <taxon>Stephanodiscales</taxon>
        <taxon>Stephanodiscaceae</taxon>
        <taxon>Discostella</taxon>
    </lineage>
</organism>
<dbReference type="AlphaFoldDB" id="A0ABD3MII3"/>
<sequence length="731" mass="81913">MMSQHRQYNFASTQYASCFTDIPTADAEKLRKDAVSYLDSFDKQSWYNDPVCSILNGEKLPTTPSNLWITKNSFSQPNGHQYYASPTQVASLLHHIQSYTSPYTDLRPSMRRIEQRLLSDYAGALIGNQCLDFGKQDGVTEMEESIMANSVERKLNDALFMDELDGKIDIVRKPIFVSCVSNFTNFLDLFRKTLRSLELGIPCVILGRSHTVQHSYRWTALLVDLMKEEKIDPGMVTYLSCQLEDIKYITANCVGSAGNLYTTCSRELAKSIKSTYPNTISSTGGPNTLFTAEWTNSVQDAMRLSATIECAGQCTALRHAVVPETVQLEDIEAVFNDLSHVTSPVDALKSSSFDGVFESHLGTSPPTLGYTKHATKDAYFRVGPAFPSAEDGELNEYWRKVVVDVTNSVPASSGNKLKLDNEFANLSKWLNRHQPISLAVNAKRSQVFDLGRTLFENTSLVVMTIGSTDKDDAPPAMTVQARPQDAECFGEFPPRKTMGEYTKYPVIIIPSSTPSYDSYYQTEYLKSRTLKDLDGTNCSSFVKEWLSNISDASTRGYCVELIRYLSDATKENPKRGFGAGRTALWGLQRPPMMEGLRTLVRCGASVSFDDLSSIFLLFYATNARSQVELSVDESNKKLLEILQKHDLDNHIFSVVVEGDEVLQHRLKNNEENYYNVVRVEASDDSKVGPFPLPGQFVSLYLPMGHIKSTMADDEEFVKYFGKSEKWLKMAS</sequence>
<evidence type="ECO:0000313" key="1">
    <source>
        <dbReference type="EMBL" id="KAL3761781.1"/>
    </source>
</evidence>
<proteinExistence type="predicted"/>
<dbReference type="Proteomes" id="UP001530293">
    <property type="component" value="Unassembled WGS sequence"/>
</dbReference>
<comment type="caution">
    <text evidence="1">The sequence shown here is derived from an EMBL/GenBank/DDBJ whole genome shotgun (WGS) entry which is preliminary data.</text>
</comment>
<dbReference type="EMBL" id="JALLBG020000147">
    <property type="protein sequence ID" value="KAL3761781.1"/>
    <property type="molecule type" value="Genomic_DNA"/>
</dbReference>
<gene>
    <name evidence="1" type="ORF">ACHAWU_001297</name>
</gene>
<accession>A0ABD3MII3</accession>
<keyword evidence="2" id="KW-1185">Reference proteome</keyword>
<reference evidence="1 2" key="1">
    <citation type="submission" date="2024-10" db="EMBL/GenBank/DDBJ databases">
        <title>Updated reference genomes for cyclostephanoid diatoms.</title>
        <authorList>
            <person name="Roberts W.R."/>
            <person name="Alverson A.J."/>
        </authorList>
    </citation>
    <scope>NUCLEOTIDE SEQUENCE [LARGE SCALE GENOMIC DNA]</scope>
    <source>
        <strain evidence="1 2">AJA232-27</strain>
    </source>
</reference>
<evidence type="ECO:0000313" key="2">
    <source>
        <dbReference type="Proteomes" id="UP001530293"/>
    </source>
</evidence>